<keyword evidence="4" id="KW-1185">Reference proteome</keyword>
<dbReference type="GO" id="GO:0004519">
    <property type="term" value="F:endonuclease activity"/>
    <property type="evidence" value="ECO:0007669"/>
    <property type="project" value="UniProtKB-KW"/>
</dbReference>
<feature type="region of interest" description="Disordered" evidence="1">
    <location>
        <begin position="1"/>
        <end position="40"/>
    </location>
</feature>
<reference evidence="3 4" key="1">
    <citation type="submission" date="2018-11" db="EMBL/GenBank/DDBJ databases">
        <title>Complete genome sequencing of the Actinobacteria Serinibacter sp. K3-2.</title>
        <authorList>
            <person name="Rakitin A.L."/>
            <person name="Beletsky A.V."/>
            <person name="Mardanov A.V."/>
            <person name="Ravin N.V."/>
            <person name="Gromova A.S."/>
            <person name="Filippova S.N."/>
            <person name="Gal'Chenko V.F."/>
        </authorList>
    </citation>
    <scope>NUCLEOTIDE SEQUENCE [LARGE SCALE GENOMIC DNA]</scope>
    <source>
        <strain evidence="3 4">K3-2</strain>
    </source>
</reference>
<dbReference type="Gene3D" id="1.10.30.50">
    <property type="match status" value="1"/>
</dbReference>
<dbReference type="InterPro" id="IPR003615">
    <property type="entry name" value="HNH_nuc"/>
</dbReference>
<comment type="caution">
    <text evidence="3">The sequence shown here is derived from an EMBL/GenBank/DDBJ whole genome shotgun (WGS) entry which is preliminary data.</text>
</comment>
<keyword evidence="3" id="KW-0378">Hydrolase</keyword>
<dbReference type="EMBL" id="RHPJ01000003">
    <property type="protein sequence ID" value="TGO04317.1"/>
    <property type="molecule type" value="Genomic_DNA"/>
</dbReference>
<keyword evidence="3" id="KW-0255">Endonuclease</keyword>
<organism evidence="3 4">
    <name type="scientific">Serinibacter arcticus</name>
    <dbReference type="NCBI Taxonomy" id="1655435"/>
    <lineage>
        <taxon>Bacteria</taxon>
        <taxon>Bacillati</taxon>
        <taxon>Actinomycetota</taxon>
        <taxon>Actinomycetes</taxon>
        <taxon>Micrococcales</taxon>
        <taxon>Beutenbergiaceae</taxon>
        <taxon>Serinibacter</taxon>
    </lineage>
</organism>
<name>A0A4Z1E3G4_9MICO</name>
<dbReference type="Pfam" id="PF02720">
    <property type="entry name" value="DUF222"/>
    <property type="match status" value="1"/>
</dbReference>
<dbReference type="AlphaFoldDB" id="A0A4Z1E3G4"/>
<accession>A0A4Z1E3G4</accession>
<evidence type="ECO:0000313" key="3">
    <source>
        <dbReference type="EMBL" id="TGO04317.1"/>
    </source>
</evidence>
<protein>
    <submittedName>
        <fullName evidence="3">Putative HNH endonuclease domain protein</fullName>
    </submittedName>
</protein>
<gene>
    <name evidence="3" type="ORF">SERN_1910</name>
</gene>
<dbReference type="Proteomes" id="UP000297318">
    <property type="component" value="Unassembled WGS sequence"/>
</dbReference>
<proteinExistence type="predicted"/>
<feature type="domain" description="HNH nuclease" evidence="2">
    <location>
        <begin position="397"/>
        <end position="449"/>
    </location>
</feature>
<dbReference type="InterPro" id="IPR003870">
    <property type="entry name" value="DUF222"/>
</dbReference>
<sequence>MALDLRPQAGGPDGRGTAAHEADGRGTARGAPSPLALVPRGGDLGAEAAALVDRVRDLGDRLADPGVTADDRRSALSIVDRAVSLLGLVQARLLGAVKADAAAGDPERERQFVAGRGLSSRQGRGRALAEDELGRALTLMPEVSAAVQDGTMTLDHAQAVADVMGRTGERARGVMVEHAEEIVEAARDLDVPELRRVLRRRAAELEADAADRSFAGARHRRHLRLVTRADGVEISGFLDPIAGETVRTALEAVTPVPAADDDRSGQQRSADALVALCGRALGVGVDRAGAQLRPHLNVLLREDTWALLARRRALGHGAGAAAGSEDDDLPRQGLTGAAFEQGALLAPPPLAQLIDGTLVPFGALEVLACDATLQRTVLDPAGEPLDVGRTARTFTGSLRRAALVRDRHCQWPGCRMRAWWCEIHHLRYWSHGGGTDLTNAITLCSAHHHRVHEQRVTILAVRGGFAFAESGGRTIGTTTRLHDDLLVPRAGPPRASGPRERPAGARPPDPQLAPVTPVAPVTHAATSRRVPLGVRHAGRQPPDDDDLPPDCPALLW</sequence>
<evidence type="ECO:0000259" key="2">
    <source>
        <dbReference type="SMART" id="SM00507"/>
    </source>
</evidence>
<evidence type="ECO:0000313" key="4">
    <source>
        <dbReference type="Proteomes" id="UP000297318"/>
    </source>
</evidence>
<dbReference type="CDD" id="cd00085">
    <property type="entry name" value="HNHc"/>
    <property type="match status" value="1"/>
</dbReference>
<evidence type="ECO:0000256" key="1">
    <source>
        <dbReference type="SAM" id="MobiDB-lite"/>
    </source>
</evidence>
<feature type="region of interest" description="Disordered" evidence="1">
    <location>
        <begin position="485"/>
        <end position="556"/>
    </location>
</feature>
<dbReference type="SMART" id="SM00507">
    <property type="entry name" value="HNHc"/>
    <property type="match status" value="1"/>
</dbReference>
<keyword evidence="3" id="KW-0540">Nuclease</keyword>